<accession>A0A2S6IC18</accession>
<dbReference type="EMBL" id="PTJD01000029">
    <property type="protein sequence ID" value="PPK90170.1"/>
    <property type="molecule type" value="Genomic_DNA"/>
</dbReference>
<dbReference type="AlphaFoldDB" id="A0A2S6IC18"/>
<keyword evidence="2" id="KW-0472">Membrane</keyword>
<organism evidence="3 4">
    <name type="scientific">Kineococcus xinjiangensis</name>
    <dbReference type="NCBI Taxonomy" id="512762"/>
    <lineage>
        <taxon>Bacteria</taxon>
        <taxon>Bacillati</taxon>
        <taxon>Actinomycetota</taxon>
        <taxon>Actinomycetes</taxon>
        <taxon>Kineosporiales</taxon>
        <taxon>Kineosporiaceae</taxon>
        <taxon>Kineococcus</taxon>
    </lineage>
</organism>
<feature type="non-terminal residue" evidence="3">
    <location>
        <position position="289"/>
    </location>
</feature>
<feature type="compositionally biased region" description="Low complexity" evidence="1">
    <location>
        <begin position="96"/>
        <end position="111"/>
    </location>
</feature>
<name>A0A2S6IC18_9ACTN</name>
<evidence type="ECO:0000256" key="1">
    <source>
        <dbReference type="SAM" id="MobiDB-lite"/>
    </source>
</evidence>
<protein>
    <submittedName>
        <fullName evidence="3">Uncharacterized protein</fullName>
    </submittedName>
</protein>
<proteinExistence type="predicted"/>
<feature type="compositionally biased region" description="Low complexity" evidence="1">
    <location>
        <begin position="71"/>
        <end position="87"/>
    </location>
</feature>
<feature type="region of interest" description="Disordered" evidence="1">
    <location>
        <begin position="71"/>
        <end position="118"/>
    </location>
</feature>
<sequence>MPRAVPAEPATLNEKDTMDASAEDKHSESADEPSRAAGTRSRHHRTRRLQLVGAALVIAAAVPIAVQAWRTSTTPPPSTRQSTTVPPAQTVTITGPTAAASPSDAPPTEASDLTDPNLPVAYDIPDMTRTEAALPAGMTRLGASGQYPNSPTVPGQACGPLAFNPPMVAGRQFAWIGANQSDPEQELIEVAVTGRRTGGGPMTFDALVGNWGVCRFTEDFEPFDLAIPGADQTWAAHTHRNGNTQISGAARVGDLLVGEPPRRVRRLRSLGRMESCQGARPSVTPRSCV</sequence>
<feature type="compositionally biased region" description="Basic and acidic residues" evidence="1">
    <location>
        <begin position="13"/>
        <end position="34"/>
    </location>
</feature>
<keyword evidence="2" id="KW-0812">Transmembrane</keyword>
<evidence type="ECO:0000256" key="2">
    <source>
        <dbReference type="SAM" id="Phobius"/>
    </source>
</evidence>
<dbReference type="Proteomes" id="UP000239485">
    <property type="component" value="Unassembled WGS sequence"/>
</dbReference>
<reference evidence="3 4" key="1">
    <citation type="submission" date="2018-02" db="EMBL/GenBank/DDBJ databases">
        <title>Genomic Encyclopedia of Archaeal and Bacterial Type Strains, Phase II (KMG-II): from individual species to whole genera.</title>
        <authorList>
            <person name="Goeker M."/>
        </authorList>
    </citation>
    <scope>NUCLEOTIDE SEQUENCE [LARGE SCALE GENOMIC DNA]</scope>
    <source>
        <strain evidence="3 4">DSM 22857</strain>
    </source>
</reference>
<feature type="transmembrane region" description="Helical" evidence="2">
    <location>
        <begin position="49"/>
        <end position="69"/>
    </location>
</feature>
<gene>
    <name evidence="3" type="ORF">CLV92_12911</name>
</gene>
<evidence type="ECO:0000313" key="4">
    <source>
        <dbReference type="Proteomes" id="UP000239485"/>
    </source>
</evidence>
<keyword evidence="4" id="KW-1185">Reference proteome</keyword>
<evidence type="ECO:0000313" key="3">
    <source>
        <dbReference type="EMBL" id="PPK90170.1"/>
    </source>
</evidence>
<keyword evidence="2" id="KW-1133">Transmembrane helix</keyword>
<feature type="region of interest" description="Disordered" evidence="1">
    <location>
        <begin position="1"/>
        <end position="46"/>
    </location>
</feature>
<comment type="caution">
    <text evidence="3">The sequence shown here is derived from an EMBL/GenBank/DDBJ whole genome shotgun (WGS) entry which is preliminary data.</text>
</comment>